<accession>A0A3D9L7R3</accession>
<organism evidence="7 8">
    <name type="scientific">Marinoscillum furvescens DSM 4134</name>
    <dbReference type="NCBI Taxonomy" id="1122208"/>
    <lineage>
        <taxon>Bacteria</taxon>
        <taxon>Pseudomonadati</taxon>
        <taxon>Bacteroidota</taxon>
        <taxon>Cytophagia</taxon>
        <taxon>Cytophagales</taxon>
        <taxon>Reichenbachiellaceae</taxon>
        <taxon>Marinoscillum</taxon>
    </lineage>
</organism>
<evidence type="ECO:0000256" key="2">
    <source>
        <dbReference type="ARBA" id="ARBA00022723"/>
    </source>
</evidence>
<dbReference type="AlphaFoldDB" id="A0A3D9L7R3"/>
<dbReference type="Pfam" id="PF00884">
    <property type="entry name" value="Sulfatase"/>
    <property type="match status" value="1"/>
</dbReference>
<name>A0A3D9L7R3_MARFU</name>
<evidence type="ECO:0000259" key="6">
    <source>
        <dbReference type="Pfam" id="PF00884"/>
    </source>
</evidence>
<dbReference type="RefSeq" id="WP_115866818.1">
    <property type="nucleotide sequence ID" value="NZ_QREG01000003.1"/>
</dbReference>
<comment type="caution">
    <text evidence="7">The sequence shown here is derived from an EMBL/GenBank/DDBJ whole genome shotgun (WGS) entry which is preliminary data.</text>
</comment>
<dbReference type="PROSITE" id="PS00523">
    <property type="entry name" value="SULFATASE_1"/>
    <property type="match status" value="1"/>
</dbReference>
<gene>
    <name evidence="7" type="ORF">C7460_10341</name>
</gene>
<feature type="region of interest" description="Disordered" evidence="5">
    <location>
        <begin position="287"/>
        <end position="311"/>
    </location>
</feature>
<dbReference type="PANTHER" id="PTHR42693">
    <property type="entry name" value="ARYLSULFATASE FAMILY MEMBER"/>
    <property type="match status" value="1"/>
</dbReference>
<dbReference type="GO" id="GO:0004065">
    <property type="term" value="F:arylsulfatase activity"/>
    <property type="evidence" value="ECO:0007669"/>
    <property type="project" value="TreeGrafter"/>
</dbReference>
<evidence type="ECO:0000313" key="7">
    <source>
        <dbReference type="EMBL" id="REE01525.1"/>
    </source>
</evidence>
<dbReference type="GO" id="GO:0046872">
    <property type="term" value="F:metal ion binding"/>
    <property type="evidence" value="ECO:0007669"/>
    <property type="project" value="UniProtKB-KW"/>
</dbReference>
<keyword evidence="4" id="KW-0106">Calcium</keyword>
<dbReference type="SUPFAM" id="SSF53649">
    <property type="entry name" value="Alkaline phosphatase-like"/>
    <property type="match status" value="1"/>
</dbReference>
<evidence type="ECO:0000256" key="1">
    <source>
        <dbReference type="ARBA" id="ARBA00008779"/>
    </source>
</evidence>
<keyword evidence="3" id="KW-0378">Hydrolase</keyword>
<comment type="similarity">
    <text evidence="1">Belongs to the sulfatase family.</text>
</comment>
<evidence type="ECO:0000256" key="3">
    <source>
        <dbReference type="ARBA" id="ARBA00022801"/>
    </source>
</evidence>
<dbReference type="PROSITE" id="PS51257">
    <property type="entry name" value="PROKAR_LIPOPROTEIN"/>
    <property type="match status" value="1"/>
</dbReference>
<reference evidence="7 8" key="1">
    <citation type="submission" date="2018-07" db="EMBL/GenBank/DDBJ databases">
        <title>Genomic Encyclopedia of Type Strains, Phase IV (KMG-IV): sequencing the most valuable type-strain genomes for metagenomic binning, comparative biology and taxonomic classification.</title>
        <authorList>
            <person name="Goeker M."/>
        </authorList>
    </citation>
    <scope>NUCLEOTIDE SEQUENCE [LARGE SCALE GENOMIC DNA]</scope>
    <source>
        <strain evidence="7 8">DSM 4134</strain>
    </source>
</reference>
<protein>
    <submittedName>
        <fullName evidence="7">Arylsulfatase A-like enzyme</fullName>
    </submittedName>
</protein>
<dbReference type="PANTHER" id="PTHR42693:SF53">
    <property type="entry name" value="ENDO-4-O-SULFATASE"/>
    <property type="match status" value="1"/>
</dbReference>
<evidence type="ECO:0000313" key="8">
    <source>
        <dbReference type="Proteomes" id="UP000256779"/>
    </source>
</evidence>
<dbReference type="InterPro" id="IPR000917">
    <property type="entry name" value="Sulfatase_N"/>
</dbReference>
<dbReference type="InterPro" id="IPR017850">
    <property type="entry name" value="Alkaline_phosphatase_core_sf"/>
</dbReference>
<dbReference type="Gene3D" id="3.30.1120.10">
    <property type="match status" value="1"/>
</dbReference>
<dbReference type="Gene3D" id="3.40.720.10">
    <property type="entry name" value="Alkaline Phosphatase, subunit A"/>
    <property type="match status" value="1"/>
</dbReference>
<feature type="domain" description="Sulfatase N-terminal" evidence="6">
    <location>
        <begin position="30"/>
        <end position="364"/>
    </location>
</feature>
<sequence>MKTASLLTLLCTATLLITGCTDTSSRQERPNILIILTDDQGTLDLRSFGSADLYTPHIDALASRGVKFTQAYAHAVCCPARASLLTGRYPQRANINTWTQGNPREGVTDRNMYLSEVTLAEVVKPLGYHTGLFGKWHVGGSMEHGPLAQGFDEFFGIRNGFIDNYNHYFLHEPGYHDLWHNQKEVFEPGNYFPSLITNKAMEFVETHRDEPFLVYLGYNIPHYPEEAAREYEEHYGQMPEPRKSYAQTISSLDEEVGRLMGHLQQLGLLDNTLVVFASDNGHSTESYQIKSVDHPSGKPQGEAYGAKGGGGNTGKWIGSKGSFLEGGVRVPMIVSLPGRFPENESRDQIVTLMDVMPTVCELLEVPLPEKEIDGKSLLTVIDDNADALRYETLHFQWQDQWAVRQGDWKLIVNGKKELKGGPEYLLDSIYLANLADPNPEQMNYAQDHPELVSALTSLHNTWSKSLEQSEQR</sequence>
<evidence type="ECO:0000256" key="5">
    <source>
        <dbReference type="SAM" id="MobiDB-lite"/>
    </source>
</evidence>
<keyword evidence="2" id="KW-0479">Metal-binding</keyword>
<dbReference type="OrthoDB" id="9764377at2"/>
<keyword evidence="8" id="KW-1185">Reference proteome</keyword>
<evidence type="ECO:0000256" key="4">
    <source>
        <dbReference type="ARBA" id="ARBA00022837"/>
    </source>
</evidence>
<dbReference type="InterPro" id="IPR050738">
    <property type="entry name" value="Sulfatase"/>
</dbReference>
<dbReference type="EMBL" id="QREG01000003">
    <property type="protein sequence ID" value="REE01525.1"/>
    <property type="molecule type" value="Genomic_DNA"/>
</dbReference>
<dbReference type="Proteomes" id="UP000256779">
    <property type="component" value="Unassembled WGS sequence"/>
</dbReference>
<proteinExistence type="inferred from homology"/>
<dbReference type="InterPro" id="IPR024607">
    <property type="entry name" value="Sulfatase_CS"/>
</dbReference>